<evidence type="ECO:0000256" key="1">
    <source>
        <dbReference type="SAM" id="Phobius"/>
    </source>
</evidence>
<dbReference type="RefSeq" id="WP_186919017.1">
    <property type="nucleotide sequence ID" value="NZ_JACOPQ010000005.1"/>
</dbReference>
<dbReference type="Gene3D" id="3.90.640.20">
    <property type="entry name" value="Heat-shock cognate protein, ATPase"/>
    <property type="match status" value="1"/>
</dbReference>
<comment type="caution">
    <text evidence="3">The sequence shown here is derived from an EMBL/GenBank/DDBJ whole genome shotgun (WGS) entry which is preliminary data.</text>
</comment>
<gene>
    <name evidence="3" type="ORF">H8S62_08495</name>
</gene>
<protein>
    <submittedName>
        <fullName evidence="3">DUF3298 domain-containing protein</fullName>
    </submittedName>
</protein>
<proteinExistence type="predicted"/>
<reference evidence="3" key="1">
    <citation type="submission" date="2020-08" db="EMBL/GenBank/DDBJ databases">
        <title>Genome public.</title>
        <authorList>
            <person name="Liu C."/>
            <person name="Sun Q."/>
        </authorList>
    </citation>
    <scope>NUCLEOTIDE SEQUENCE</scope>
    <source>
        <strain evidence="3">NSJ-52</strain>
    </source>
</reference>
<dbReference type="EMBL" id="JACOPQ010000005">
    <property type="protein sequence ID" value="MBC5737050.1"/>
    <property type="molecule type" value="Genomic_DNA"/>
</dbReference>
<keyword evidence="1" id="KW-1133">Transmembrane helix</keyword>
<dbReference type="Pfam" id="PF11738">
    <property type="entry name" value="DUF3298"/>
    <property type="match status" value="1"/>
</dbReference>
<evidence type="ECO:0000313" key="4">
    <source>
        <dbReference type="Proteomes" id="UP000607645"/>
    </source>
</evidence>
<dbReference type="InterPro" id="IPR037126">
    <property type="entry name" value="PdaC/RsiV-like_sf"/>
</dbReference>
<evidence type="ECO:0000259" key="2">
    <source>
        <dbReference type="Pfam" id="PF11738"/>
    </source>
</evidence>
<name>A0A8J6JLJ9_9FIRM</name>
<keyword evidence="4" id="KW-1185">Reference proteome</keyword>
<keyword evidence="1" id="KW-0812">Transmembrane</keyword>
<organism evidence="3 4">
    <name type="scientific">Lawsonibacter faecis</name>
    <dbReference type="NCBI Taxonomy" id="2763052"/>
    <lineage>
        <taxon>Bacteria</taxon>
        <taxon>Bacillati</taxon>
        <taxon>Bacillota</taxon>
        <taxon>Clostridia</taxon>
        <taxon>Eubacteriales</taxon>
        <taxon>Oscillospiraceae</taxon>
        <taxon>Lawsonibacter</taxon>
    </lineage>
</organism>
<feature type="transmembrane region" description="Helical" evidence="1">
    <location>
        <begin position="46"/>
        <end position="67"/>
    </location>
</feature>
<evidence type="ECO:0000313" key="3">
    <source>
        <dbReference type="EMBL" id="MBC5737050.1"/>
    </source>
</evidence>
<keyword evidence="1" id="KW-0472">Membrane</keyword>
<sequence length="284" mass="31728">MNEKWSGARARYEAAPVPEELNFAVAAAVRAGGRERKRRRVVRRSLATLASCCACFVLLVNVSPVFARAVYEMPVLGSLARVVTVTQYAIEDKDHLIDVRLPALENTGNTDLEQRINLEIQTRINGVLAEAEDRARQTREAYMATGGVEEDFIPIIISVDYEIKCQNERCLSFILTKTETIASAYTEIYCYNIDLETGKELTLQDVLGPGYREIANAAVRTEIDRRIREEGAGYFDGTDGVEGFQSVTDGQLFYINEGGNPVVLFEKYEIAPGYMGTQEFEIAR</sequence>
<dbReference type="InterPro" id="IPR021729">
    <property type="entry name" value="DUF3298"/>
</dbReference>
<accession>A0A8J6JLJ9</accession>
<feature type="domain" description="DUF3298" evidence="2">
    <location>
        <begin position="205"/>
        <end position="282"/>
    </location>
</feature>
<dbReference type="Proteomes" id="UP000607645">
    <property type="component" value="Unassembled WGS sequence"/>
</dbReference>
<dbReference type="Gene3D" id="3.30.565.40">
    <property type="entry name" value="Fervidobacterium nodosum Rt17-B1 like"/>
    <property type="match status" value="1"/>
</dbReference>
<dbReference type="AlphaFoldDB" id="A0A8J6JLJ9"/>